<organism evidence="2 3">
    <name type="scientific">Paraburkholderia atlantica</name>
    <dbReference type="NCBI Taxonomy" id="2654982"/>
    <lineage>
        <taxon>Bacteria</taxon>
        <taxon>Pseudomonadati</taxon>
        <taxon>Pseudomonadota</taxon>
        <taxon>Betaproteobacteria</taxon>
        <taxon>Burkholderiales</taxon>
        <taxon>Burkholderiaceae</taxon>
        <taxon>Paraburkholderia</taxon>
    </lineage>
</organism>
<evidence type="ECO:0000313" key="2">
    <source>
        <dbReference type="EMBL" id="ADG18930.1"/>
    </source>
</evidence>
<keyword evidence="1" id="KW-1133">Transmembrane helix</keyword>
<accession>D5WDX7</accession>
<reference evidence="3" key="1">
    <citation type="submission" date="2010-04" db="EMBL/GenBank/DDBJ databases">
        <title>Complete sequence of chromosome 2 of Burkholderia sp. CCGE1002.</title>
        <authorList>
            <consortium name="US DOE Joint Genome Institute"/>
            <person name="Lucas S."/>
            <person name="Copeland A."/>
            <person name="Lapidus A."/>
            <person name="Cheng J.-F."/>
            <person name="Bruce D."/>
            <person name="Goodwin L."/>
            <person name="Pitluck S."/>
            <person name="Chertkov O."/>
            <person name="Detter J.C."/>
            <person name="Han C."/>
            <person name="Tapia R."/>
            <person name="Land M."/>
            <person name="Hauser L."/>
            <person name="Kyrpides N."/>
            <person name="Ovchinnikova G."/>
            <person name="Martinez-Romero E."/>
            <person name="Hernandez M.A.R."/>
            <person name="Tiedje J.M."/>
            <person name="Woyke T."/>
        </authorList>
    </citation>
    <scope>NUCLEOTIDE SEQUENCE [LARGE SCALE GENOMIC DNA]</scope>
    <source>
        <strain evidence="3">CCGE1002</strain>
    </source>
</reference>
<dbReference type="AlphaFoldDB" id="D5WDX7"/>
<protein>
    <submittedName>
        <fullName evidence="2">Uncharacterized protein</fullName>
    </submittedName>
</protein>
<dbReference type="Pfam" id="PF19940">
    <property type="entry name" value="DUF6402"/>
    <property type="match status" value="1"/>
</dbReference>
<keyword evidence="1" id="KW-0472">Membrane</keyword>
<name>D5WDX7_PARAM</name>
<feature type="transmembrane region" description="Helical" evidence="1">
    <location>
        <begin position="52"/>
        <end position="70"/>
    </location>
</feature>
<dbReference type="EMBL" id="CP002014">
    <property type="protein sequence ID" value="ADG18930.1"/>
    <property type="molecule type" value="Genomic_DNA"/>
</dbReference>
<dbReference type="KEGG" id="bge:BC1002_4980"/>
<dbReference type="InterPro" id="IPR045646">
    <property type="entry name" value="DUF6402"/>
</dbReference>
<evidence type="ECO:0000313" key="3">
    <source>
        <dbReference type="Proteomes" id="UP000002190"/>
    </source>
</evidence>
<gene>
    <name evidence="2" type="ordered locus">BC1002_4980</name>
</gene>
<dbReference type="Proteomes" id="UP000002190">
    <property type="component" value="Chromosome 2"/>
</dbReference>
<evidence type="ECO:0000256" key="1">
    <source>
        <dbReference type="SAM" id="Phobius"/>
    </source>
</evidence>
<reference evidence="2 3" key="2">
    <citation type="journal article" date="2012" name="J. Bacteriol.">
        <title>Genome Sequences of Burkholderia sp. Strains CCGE1002 and H160, Isolated from Legume Nodules in Mexico and Brazil.</title>
        <authorList>
            <person name="Ormeno-Orrillo E."/>
            <person name="Rogel M.A."/>
            <person name="Chueire L.M."/>
            <person name="Tiedje J.M."/>
            <person name="Martinez-Romero E."/>
            <person name="Hungria M."/>
        </authorList>
    </citation>
    <scope>NUCLEOTIDE SEQUENCE [LARGE SCALE GENOMIC DNA]</scope>
    <source>
        <strain evidence="2 3">CCGE1002</strain>
    </source>
</reference>
<dbReference type="HOGENOM" id="CLU_1560097_0_0_4"/>
<proteinExistence type="predicted"/>
<sequence>MMVGNVYYPVHNKDFREWAIKHQRGGDFVIYSDRKFVRIDPPIKVYLKHGRWIGSAAVVLAMMFFVLLVATHTDTRNASECIKSTSKNGRYIAERCLLQWRGGNDPNYRGQVYDAASGKLLVRRTFSTPVPELIWLTDEGVSFSRGGDDASFIKLPPSFYDRMIARFSLRE</sequence>
<keyword evidence="1" id="KW-0812">Transmembrane</keyword>